<dbReference type="SFLD" id="SFLDS00029">
    <property type="entry name" value="Radical_SAM"/>
    <property type="match status" value="1"/>
</dbReference>
<evidence type="ECO:0000256" key="3">
    <source>
        <dbReference type="ARBA" id="ARBA00022679"/>
    </source>
</evidence>
<dbReference type="InterPro" id="IPR023404">
    <property type="entry name" value="rSAM_horseshoe"/>
</dbReference>
<dbReference type="SFLD" id="SFLDG01123">
    <property type="entry name" value="methyltransferase_(Class_B)"/>
    <property type="match status" value="1"/>
</dbReference>
<dbReference type="Proteomes" id="UP000287853">
    <property type="component" value="Unassembled WGS sequence"/>
</dbReference>
<dbReference type="GO" id="GO:0005829">
    <property type="term" value="C:cytosol"/>
    <property type="evidence" value="ECO:0007669"/>
    <property type="project" value="TreeGrafter"/>
</dbReference>
<keyword evidence="5" id="KW-0479">Metal-binding</keyword>
<dbReference type="InterPro" id="IPR036724">
    <property type="entry name" value="Cobalamin-bd_sf"/>
</dbReference>
<keyword evidence="11" id="KW-1185">Reference proteome</keyword>
<dbReference type="PANTHER" id="PTHR43409:SF7">
    <property type="entry name" value="BLL1977 PROTEIN"/>
    <property type="match status" value="1"/>
</dbReference>
<gene>
    <name evidence="10" type="ORF">H206_02124</name>
</gene>
<dbReference type="InterPro" id="IPR051198">
    <property type="entry name" value="BchE-like"/>
</dbReference>
<dbReference type="Gene3D" id="3.40.50.280">
    <property type="entry name" value="Cobalamin-binding domain"/>
    <property type="match status" value="1"/>
</dbReference>
<evidence type="ECO:0000313" key="10">
    <source>
        <dbReference type="EMBL" id="RWX44406.1"/>
    </source>
</evidence>
<dbReference type="SUPFAM" id="SSF102114">
    <property type="entry name" value="Radical SAM enzymes"/>
    <property type="match status" value="1"/>
</dbReference>
<dbReference type="InterPro" id="IPR058240">
    <property type="entry name" value="rSAM_sf"/>
</dbReference>
<comment type="caution">
    <text evidence="10">The sequence shown here is derived from an EMBL/GenBank/DDBJ whole genome shotgun (WGS) entry which is preliminary data.</text>
</comment>
<dbReference type="Gene3D" id="3.80.30.20">
    <property type="entry name" value="tm_1862 like domain"/>
    <property type="match status" value="1"/>
</dbReference>
<dbReference type="PANTHER" id="PTHR43409">
    <property type="entry name" value="ANAEROBIC MAGNESIUM-PROTOPORPHYRIN IX MONOMETHYL ESTER CYCLASE-RELATED"/>
    <property type="match status" value="1"/>
</dbReference>
<dbReference type="InterPro" id="IPR007197">
    <property type="entry name" value="rSAM"/>
</dbReference>
<keyword evidence="3" id="KW-0808">Transferase</keyword>
<proteinExistence type="predicted"/>
<keyword evidence="2" id="KW-0489">Methyltransferase</keyword>
<dbReference type="GO" id="GO:0003824">
    <property type="term" value="F:catalytic activity"/>
    <property type="evidence" value="ECO:0007669"/>
    <property type="project" value="InterPro"/>
</dbReference>
<evidence type="ECO:0000259" key="8">
    <source>
        <dbReference type="PROSITE" id="PS51332"/>
    </source>
</evidence>
<dbReference type="InterPro" id="IPR034466">
    <property type="entry name" value="Methyltransferase_Class_B"/>
</dbReference>
<keyword evidence="4" id="KW-0949">S-adenosyl-L-methionine</keyword>
<dbReference type="EMBL" id="MTKO01000095">
    <property type="protein sequence ID" value="RWX44406.1"/>
    <property type="molecule type" value="Genomic_DNA"/>
</dbReference>
<dbReference type="GO" id="GO:0046872">
    <property type="term" value="F:metal ion binding"/>
    <property type="evidence" value="ECO:0007669"/>
    <property type="project" value="UniProtKB-KW"/>
</dbReference>
<dbReference type="SUPFAM" id="SSF52242">
    <property type="entry name" value="Cobalamin (vitamin B12)-binding domain"/>
    <property type="match status" value="1"/>
</dbReference>
<evidence type="ECO:0000256" key="4">
    <source>
        <dbReference type="ARBA" id="ARBA00022691"/>
    </source>
</evidence>
<evidence type="ECO:0000256" key="1">
    <source>
        <dbReference type="ARBA" id="ARBA00001966"/>
    </source>
</evidence>
<comment type="cofactor">
    <cofactor evidence="1">
        <name>[4Fe-4S] cluster</name>
        <dbReference type="ChEBI" id="CHEBI:49883"/>
    </cofactor>
</comment>
<evidence type="ECO:0000313" key="11">
    <source>
        <dbReference type="Proteomes" id="UP000287853"/>
    </source>
</evidence>
<dbReference type="PROSITE" id="PS51332">
    <property type="entry name" value="B12_BINDING"/>
    <property type="match status" value="1"/>
</dbReference>
<evidence type="ECO:0000256" key="6">
    <source>
        <dbReference type="ARBA" id="ARBA00023004"/>
    </source>
</evidence>
<protein>
    <submittedName>
        <fullName evidence="10">Radical SAM superfamily enzyme YgiQ, UPF0313 family</fullName>
    </submittedName>
</protein>
<accession>A0A3S4T716</accession>
<dbReference type="Pfam" id="PF04055">
    <property type="entry name" value="Radical_SAM"/>
    <property type="match status" value="1"/>
</dbReference>
<evidence type="ECO:0000256" key="2">
    <source>
        <dbReference type="ARBA" id="ARBA00022603"/>
    </source>
</evidence>
<feature type="domain" description="Radical SAM core" evidence="9">
    <location>
        <begin position="183"/>
        <end position="405"/>
    </location>
</feature>
<dbReference type="GO" id="GO:0051539">
    <property type="term" value="F:4 iron, 4 sulfur cluster binding"/>
    <property type="evidence" value="ECO:0007669"/>
    <property type="project" value="UniProtKB-KW"/>
</dbReference>
<dbReference type="Pfam" id="PF02310">
    <property type="entry name" value="B12-binding"/>
    <property type="match status" value="1"/>
</dbReference>
<sequence>MNILLIRPRPSRETIGLQHVMICEPLELEYLAASIAYLGHQVDILDMILEKRPLPELLMEFQPDLVAMTGYISHVRIIKAMTDTIKAWSADCITVVGGVHAEVVPEDFQHPNLDAIICANGMTTFRELVCCAAAGQSLTGQMLQELPGVWLPGKARPVKKTSFQQPFPDRTKVARYRHRYYYLFHNPCALIKTSFGCPFQCNFCFCREITDHQYFERPLAEVMEELALIPEQEIYIVDDNFLVNADRVMAFCAELEQRGLEKRFLIYGRADFIAAHPEVIQRFAANGLRAVIVGIESCLDQDLDRFNKKSTLAMNEQAVAVLAENQVDCYATMILGMDWSNADFRKLSRWLKKMDLSFVNLQPFTPLRGTAAGEGYEESLRIPRSEYEKWDLAHLVLRPSKISVASYYWNIIRVYYSVTFRPKSMLSLLRRFGWAENLRLFLGSSRVTLQYFGKVLRNMGKG</sequence>
<evidence type="ECO:0000256" key="7">
    <source>
        <dbReference type="ARBA" id="ARBA00023014"/>
    </source>
</evidence>
<dbReference type="InterPro" id="IPR006638">
    <property type="entry name" value="Elp3/MiaA/NifB-like_rSAM"/>
</dbReference>
<evidence type="ECO:0000259" key="9">
    <source>
        <dbReference type="PROSITE" id="PS51918"/>
    </source>
</evidence>
<dbReference type="SFLD" id="SFLDG01082">
    <property type="entry name" value="B12-binding_domain_containing"/>
    <property type="match status" value="1"/>
</dbReference>
<dbReference type="PROSITE" id="PS51918">
    <property type="entry name" value="RADICAL_SAM"/>
    <property type="match status" value="1"/>
</dbReference>
<dbReference type="AlphaFoldDB" id="A0A3S4T716"/>
<keyword evidence="7" id="KW-0411">Iron-sulfur</keyword>
<organism evidence="10 11">
    <name type="scientific">Candidatus Electrothrix aarhusensis</name>
    <dbReference type="NCBI Taxonomy" id="1859131"/>
    <lineage>
        <taxon>Bacteria</taxon>
        <taxon>Pseudomonadati</taxon>
        <taxon>Thermodesulfobacteriota</taxon>
        <taxon>Desulfobulbia</taxon>
        <taxon>Desulfobulbales</taxon>
        <taxon>Desulfobulbaceae</taxon>
        <taxon>Candidatus Electrothrix</taxon>
    </lineage>
</organism>
<keyword evidence="6" id="KW-0408">Iron</keyword>
<dbReference type="SMART" id="SM00729">
    <property type="entry name" value="Elp3"/>
    <property type="match status" value="1"/>
</dbReference>
<reference evidence="10 11" key="1">
    <citation type="submission" date="2017-01" db="EMBL/GenBank/DDBJ databases">
        <title>The cable genome- insights into the physiology and evolution of filamentous bacteria capable of sulfide oxidation via long distance electron transfer.</title>
        <authorList>
            <person name="Schreiber L."/>
            <person name="Bjerg J.T."/>
            <person name="Boggild A."/>
            <person name="Van De Vossenberg J."/>
            <person name="Meysman F."/>
            <person name="Nielsen L.P."/>
            <person name="Schramm A."/>
            <person name="Kjeldsen K.U."/>
        </authorList>
    </citation>
    <scope>NUCLEOTIDE SEQUENCE [LARGE SCALE GENOMIC DNA]</scope>
    <source>
        <strain evidence="10">MCF</strain>
    </source>
</reference>
<dbReference type="InterPro" id="IPR006158">
    <property type="entry name" value="Cobalamin-bd"/>
</dbReference>
<evidence type="ECO:0000256" key="5">
    <source>
        <dbReference type="ARBA" id="ARBA00022723"/>
    </source>
</evidence>
<name>A0A3S4T716_9BACT</name>
<feature type="domain" description="B12-binding" evidence="8">
    <location>
        <begin position="7"/>
        <end position="139"/>
    </location>
</feature>
<dbReference type="GO" id="GO:0031419">
    <property type="term" value="F:cobalamin binding"/>
    <property type="evidence" value="ECO:0007669"/>
    <property type="project" value="InterPro"/>
</dbReference>